<evidence type="ECO:0000256" key="1">
    <source>
        <dbReference type="SAM" id="MobiDB-lite"/>
    </source>
</evidence>
<dbReference type="InterPro" id="IPR037165">
    <property type="entry name" value="AldOxase/xan_DH_Mopterin-bd_sf"/>
</dbReference>
<proteinExistence type="predicted"/>
<keyword evidence="3" id="KW-0560">Oxidoreductase</keyword>
<dbReference type="SUPFAM" id="SSF56003">
    <property type="entry name" value="Molybdenum cofactor-binding domain"/>
    <property type="match status" value="1"/>
</dbReference>
<dbReference type="GO" id="GO:0016491">
    <property type="term" value="F:oxidoreductase activity"/>
    <property type="evidence" value="ECO:0007669"/>
    <property type="project" value="UniProtKB-KW"/>
</dbReference>
<gene>
    <name evidence="3" type="ORF">B1A_19576</name>
</gene>
<feature type="compositionally biased region" description="Low complexity" evidence="1">
    <location>
        <begin position="73"/>
        <end position="83"/>
    </location>
</feature>
<dbReference type="InterPro" id="IPR008274">
    <property type="entry name" value="AldOxase/xan_DH_MoCoBD1"/>
</dbReference>
<feature type="domain" description="Aldehyde oxidase/xanthine dehydrogenase first molybdopterin binding" evidence="2">
    <location>
        <begin position="117"/>
        <end position="179"/>
    </location>
</feature>
<dbReference type="Pfam" id="PF02738">
    <property type="entry name" value="MoCoBD_1"/>
    <property type="match status" value="1"/>
</dbReference>
<dbReference type="EMBL" id="AUZX01014450">
    <property type="protein sequence ID" value="EQD32232.1"/>
    <property type="molecule type" value="Genomic_DNA"/>
</dbReference>
<dbReference type="EC" id="1.-.-.-" evidence="3"/>
<feature type="compositionally biased region" description="Low complexity" evidence="1">
    <location>
        <begin position="28"/>
        <end position="37"/>
    </location>
</feature>
<sequence>RPRPDPFDRPRAGPGPSRGGRDRRRRPGAAAAEGGPPVRDPDLPVGGGRLPRPAGRGRRRPDPGARPGGGPAGPHRPGAARGLGVDRRPPARVARGRCPSDRPVECPRPRAARRPRGGFGSADLVFAETYRTSGVHQVPLEPHACLAWVDGDRWTVETSTQTPFGCREDVASTLGTPRDA</sequence>
<organism evidence="3">
    <name type="scientific">mine drainage metagenome</name>
    <dbReference type="NCBI Taxonomy" id="410659"/>
    <lineage>
        <taxon>unclassified sequences</taxon>
        <taxon>metagenomes</taxon>
        <taxon>ecological metagenomes</taxon>
    </lineage>
</organism>
<dbReference type="Gene3D" id="3.30.365.10">
    <property type="entry name" value="Aldehyde oxidase/xanthine dehydrogenase, molybdopterin binding domain"/>
    <property type="match status" value="2"/>
</dbReference>
<feature type="compositionally biased region" description="Basic and acidic residues" evidence="1">
    <location>
        <begin position="98"/>
        <end position="108"/>
    </location>
</feature>
<reference evidence="3" key="1">
    <citation type="submission" date="2013-08" db="EMBL/GenBank/DDBJ databases">
        <authorList>
            <person name="Mendez C."/>
            <person name="Richter M."/>
            <person name="Ferrer M."/>
            <person name="Sanchez J."/>
        </authorList>
    </citation>
    <scope>NUCLEOTIDE SEQUENCE</scope>
</reference>
<dbReference type="AlphaFoldDB" id="T0YJY1"/>
<feature type="non-terminal residue" evidence="3">
    <location>
        <position position="180"/>
    </location>
</feature>
<evidence type="ECO:0000259" key="2">
    <source>
        <dbReference type="Pfam" id="PF02738"/>
    </source>
</evidence>
<protein>
    <submittedName>
        <fullName evidence="3">Aldehyde oxidase and xanthine dehydrogenase, molybdopterin binding domain protein</fullName>
        <ecNumber evidence="3">1.-.-.-</ecNumber>
    </submittedName>
</protein>
<comment type="caution">
    <text evidence="3">The sequence shown here is derived from an EMBL/GenBank/DDBJ whole genome shotgun (WGS) entry which is preliminary data.</text>
</comment>
<name>T0YJY1_9ZZZZ</name>
<feature type="non-terminal residue" evidence="3">
    <location>
        <position position="1"/>
    </location>
</feature>
<accession>T0YJY1</accession>
<reference evidence="3" key="2">
    <citation type="journal article" date="2014" name="ISME J.">
        <title>Microbial stratification in low pH oxic and suboxic macroscopic growths along an acid mine drainage.</title>
        <authorList>
            <person name="Mendez-Garcia C."/>
            <person name="Mesa V."/>
            <person name="Sprenger R.R."/>
            <person name="Richter M."/>
            <person name="Diez M.S."/>
            <person name="Solano J."/>
            <person name="Bargiela R."/>
            <person name="Golyshina O.V."/>
            <person name="Manteca A."/>
            <person name="Ramos J.L."/>
            <person name="Gallego J.R."/>
            <person name="Llorente I."/>
            <person name="Martins Dos Santos V.A."/>
            <person name="Jensen O.N."/>
            <person name="Pelaez A.I."/>
            <person name="Sanchez J."/>
            <person name="Ferrer M."/>
        </authorList>
    </citation>
    <scope>NUCLEOTIDE SEQUENCE</scope>
</reference>
<feature type="compositionally biased region" description="Basic and acidic residues" evidence="1">
    <location>
        <begin position="1"/>
        <end position="11"/>
    </location>
</feature>
<feature type="region of interest" description="Disordered" evidence="1">
    <location>
        <begin position="1"/>
        <end position="119"/>
    </location>
</feature>
<evidence type="ECO:0000313" key="3">
    <source>
        <dbReference type="EMBL" id="EQD32232.1"/>
    </source>
</evidence>